<dbReference type="PIRSF" id="PIRSF000538">
    <property type="entry name" value="GlpK"/>
    <property type="match status" value="1"/>
</dbReference>
<sequence length="512" mass="53252">MLLGIDIGTASSKGVLVSAVDGALLASAVREHGTTSPHPGWFEHDAESVWWRDMAGIARELLAGAGSPAAPLAGVCVSGIGPCLLPTDAEGTPLRPAILYGVDTRAGEQIAAQDARYGAARVLAECGSPLTSQAVGPKLEWLREREPGVYGRTRRWFMASSWLAHRLTGGSAYVLDHHSASQCTPLYDLRAGAWIAERCEEIAPGLEWPRLVWPSDVVGEVTHAVAASTGIPAGTPVTAGTVDAWAEAVGVGATGVGDLMLMYGTTMFLVNVVDEPAPDARLWSTAGAFPGTYCLAGGMATSGAVTAWLRDLTGTDYSTLTAEAAQLPPGAEGLLMLPYFAGERTPLFDPEARGVVAGLTLHHGRAHLYRAALEGTAFGVRHNLAAMAEAGGAARRLVAVGGGARELWTQIVSDVTGREQSVPRHTIGAAFGNAFLAAIGTGHATRDAIAHWNPLEHTVTPDPSHAPTYDDLYAHYRTLYESTRPTAHALAALQGAGSRAGAGTGADDEPAA</sequence>
<evidence type="ECO:0000313" key="9">
    <source>
        <dbReference type="Proteomes" id="UP001214441"/>
    </source>
</evidence>
<evidence type="ECO:0000256" key="5">
    <source>
        <dbReference type="RuleBase" id="RU003733"/>
    </source>
</evidence>
<organism evidence="8 9">
    <name type="scientific">Streptomyces iconiensis</name>
    <dbReference type="NCBI Taxonomy" id="1384038"/>
    <lineage>
        <taxon>Bacteria</taxon>
        <taxon>Bacillati</taxon>
        <taxon>Actinomycetota</taxon>
        <taxon>Actinomycetes</taxon>
        <taxon>Kitasatosporales</taxon>
        <taxon>Streptomycetaceae</taxon>
        <taxon>Streptomyces</taxon>
    </lineage>
</organism>
<evidence type="ECO:0000256" key="2">
    <source>
        <dbReference type="ARBA" id="ARBA00022629"/>
    </source>
</evidence>
<accession>A0ABT7A3Z3</accession>
<keyword evidence="4 5" id="KW-0418">Kinase</keyword>
<dbReference type="Pfam" id="PF02782">
    <property type="entry name" value="FGGY_C"/>
    <property type="match status" value="1"/>
</dbReference>
<dbReference type="InterPro" id="IPR050406">
    <property type="entry name" value="FGGY_Carb_Kinase"/>
</dbReference>
<dbReference type="InterPro" id="IPR043129">
    <property type="entry name" value="ATPase_NBD"/>
</dbReference>
<name>A0ABT7A3Z3_9ACTN</name>
<reference evidence="8 9" key="1">
    <citation type="submission" date="2023-05" db="EMBL/GenBank/DDBJ databases">
        <title>Streptantibioticus silvisoli sp. nov., acidotolerant actinomycetes 1 from pine litter.</title>
        <authorList>
            <person name="Swiecimska M."/>
            <person name="Golinska P."/>
            <person name="Sangal V."/>
            <person name="Wachnowicz B."/>
            <person name="Goodfellow M."/>
        </authorList>
    </citation>
    <scope>NUCLEOTIDE SEQUENCE [LARGE SCALE GENOMIC DNA]</scope>
    <source>
        <strain evidence="8 9">DSM 42109</strain>
    </source>
</reference>
<gene>
    <name evidence="8" type="ORF">NMN56_029720</name>
</gene>
<dbReference type="PANTHER" id="PTHR43095:SF5">
    <property type="entry name" value="XYLULOSE KINASE"/>
    <property type="match status" value="1"/>
</dbReference>
<evidence type="ECO:0000256" key="1">
    <source>
        <dbReference type="ARBA" id="ARBA00009156"/>
    </source>
</evidence>
<dbReference type="PROSITE" id="PS00445">
    <property type="entry name" value="FGGY_KINASES_2"/>
    <property type="match status" value="1"/>
</dbReference>
<dbReference type="Pfam" id="PF00370">
    <property type="entry name" value="FGGY_N"/>
    <property type="match status" value="1"/>
</dbReference>
<dbReference type="Gene3D" id="3.30.420.40">
    <property type="match status" value="2"/>
</dbReference>
<evidence type="ECO:0000256" key="4">
    <source>
        <dbReference type="ARBA" id="ARBA00022777"/>
    </source>
</evidence>
<feature type="domain" description="Carbohydrate kinase FGGY C-terminal" evidence="7">
    <location>
        <begin position="260"/>
        <end position="439"/>
    </location>
</feature>
<protein>
    <submittedName>
        <fullName evidence="8">FGGY-family carbohydrate kinase</fullName>
        <ecNumber evidence="8">2.7.1.-</ecNumber>
    </submittedName>
</protein>
<keyword evidence="3 5" id="KW-0808">Transferase</keyword>
<evidence type="ECO:0000256" key="3">
    <source>
        <dbReference type="ARBA" id="ARBA00022679"/>
    </source>
</evidence>
<dbReference type="SUPFAM" id="SSF53067">
    <property type="entry name" value="Actin-like ATPase domain"/>
    <property type="match status" value="2"/>
</dbReference>
<comment type="caution">
    <text evidence="8">The sequence shown here is derived from an EMBL/GenBank/DDBJ whole genome shotgun (WGS) entry which is preliminary data.</text>
</comment>
<dbReference type="InterPro" id="IPR000577">
    <property type="entry name" value="Carb_kinase_FGGY"/>
</dbReference>
<dbReference type="EMBL" id="JANCPR020000035">
    <property type="protein sequence ID" value="MDJ1136055.1"/>
    <property type="molecule type" value="Genomic_DNA"/>
</dbReference>
<feature type="domain" description="Carbohydrate kinase FGGY N-terminal" evidence="6">
    <location>
        <begin position="1"/>
        <end position="250"/>
    </location>
</feature>
<keyword evidence="9" id="KW-1185">Reference proteome</keyword>
<keyword evidence="2" id="KW-0859">Xylose metabolism</keyword>
<comment type="similarity">
    <text evidence="1 5">Belongs to the FGGY kinase family.</text>
</comment>
<dbReference type="GO" id="GO:0016301">
    <property type="term" value="F:kinase activity"/>
    <property type="evidence" value="ECO:0007669"/>
    <property type="project" value="UniProtKB-KW"/>
</dbReference>
<dbReference type="CDD" id="cd07804">
    <property type="entry name" value="ASKHA_NBD_FGGY_RrXK-like"/>
    <property type="match status" value="1"/>
</dbReference>
<dbReference type="InterPro" id="IPR018483">
    <property type="entry name" value="Carb_kinase_FGGY_CS"/>
</dbReference>
<dbReference type="InterPro" id="IPR018484">
    <property type="entry name" value="FGGY_N"/>
</dbReference>
<dbReference type="Proteomes" id="UP001214441">
    <property type="component" value="Unassembled WGS sequence"/>
</dbReference>
<evidence type="ECO:0000313" key="8">
    <source>
        <dbReference type="EMBL" id="MDJ1136055.1"/>
    </source>
</evidence>
<dbReference type="RefSeq" id="WP_274042290.1">
    <property type="nucleotide sequence ID" value="NZ_JANCPR020000035.1"/>
</dbReference>
<proteinExistence type="inferred from homology"/>
<evidence type="ECO:0000259" key="7">
    <source>
        <dbReference type="Pfam" id="PF02782"/>
    </source>
</evidence>
<keyword evidence="2" id="KW-0119">Carbohydrate metabolism</keyword>
<evidence type="ECO:0000259" key="6">
    <source>
        <dbReference type="Pfam" id="PF00370"/>
    </source>
</evidence>
<dbReference type="InterPro" id="IPR018485">
    <property type="entry name" value="FGGY_C"/>
</dbReference>
<dbReference type="EC" id="2.7.1.-" evidence="8"/>
<dbReference type="PANTHER" id="PTHR43095">
    <property type="entry name" value="SUGAR KINASE"/>
    <property type="match status" value="1"/>
</dbReference>